<sequence length="222" mass="24960">MDAGKFLLSLSLRGGGQDICTDHLSHEQSRTRNRDSKEWKSSRVMYPDILSYGAPSRKIHAGTMKAIAGHLEKLFNRNDDNRRSDVSSGQSSTLSDYEDYIEDSQSCCSFEEAMAMMLSVVSNTKAQFNPEYYDEGHVGGGARQGLSLKENFDQFASSLAQNVKTLDSTNVVDKDHMLEASKMEHQSDWELATAYFWNFPVVSAALVILYAFVQILLRNFMI</sequence>
<gene>
    <name evidence="1" type="ORF">RHMOL_Rhmol08G0243500</name>
</gene>
<name>A0ACC0MS97_RHOML</name>
<comment type="caution">
    <text evidence="1">The sequence shown here is derived from an EMBL/GenBank/DDBJ whole genome shotgun (WGS) entry which is preliminary data.</text>
</comment>
<evidence type="ECO:0000313" key="1">
    <source>
        <dbReference type="EMBL" id="KAI8543764.1"/>
    </source>
</evidence>
<organism evidence="1 2">
    <name type="scientific">Rhododendron molle</name>
    <name type="common">Chinese azalea</name>
    <name type="synonym">Azalea mollis</name>
    <dbReference type="NCBI Taxonomy" id="49168"/>
    <lineage>
        <taxon>Eukaryota</taxon>
        <taxon>Viridiplantae</taxon>
        <taxon>Streptophyta</taxon>
        <taxon>Embryophyta</taxon>
        <taxon>Tracheophyta</taxon>
        <taxon>Spermatophyta</taxon>
        <taxon>Magnoliopsida</taxon>
        <taxon>eudicotyledons</taxon>
        <taxon>Gunneridae</taxon>
        <taxon>Pentapetalae</taxon>
        <taxon>asterids</taxon>
        <taxon>Ericales</taxon>
        <taxon>Ericaceae</taxon>
        <taxon>Ericoideae</taxon>
        <taxon>Rhodoreae</taxon>
        <taxon>Rhododendron</taxon>
    </lineage>
</organism>
<dbReference type="Proteomes" id="UP001062846">
    <property type="component" value="Chromosome 8"/>
</dbReference>
<accession>A0ACC0MS97</accession>
<dbReference type="EMBL" id="CM046395">
    <property type="protein sequence ID" value="KAI8543764.1"/>
    <property type="molecule type" value="Genomic_DNA"/>
</dbReference>
<keyword evidence="2" id="KW-1185">Reference proteome</keyword>
<evidence type="ECO:0000313" key="2">
    <source>
        <dbReference type="Proteomes" id="UP001062846"/>
    </source>
</evidence>
<proteinExistence type="predicted"/>
<protein>
    <submittedName>
        <fullName evidence="1">Uncharacterized protein</fullName>
    </submittedName>
</protein>
<reference evidence="1" key="1">
    <citation type="submission" date="2022-02" db="EMBL/GenBank/DDBJ databases">
        <title>Plant Genome Project.</title>
        <authorList>
            <person name="Zhang R.-G."/>
        </authorList>
    </citation>
    <scope>NUCLEOTIDE SEQUENCE</scope>
    <source>
        <strain evidence="1">AT1</strain>
    </source>
</reference>